<name>A0ABS3Q700_9GAMM</name>
<evidence type="ECO:0000256" key="1">
    <source>
        <dbReference type="SAM" id="SignalP"/>
    </source>
</evidence>
<dbReference type="RefSeq" id="WP_208150721.1">
    <property type="nucleotide sequence ID" value="NZ_JAGETV010000026.1"/>
</dbReference>
<organism evidence="2 3">
    <name type="scientific">Thiomicrorhabdus marina</name>
    <dbReference type="NCBI Taxonomy" id="2818442"/>
    <lineage>
        <taxon>Bacteria</taxon>
        <taxon>Pseudomonadati</taxon>
        <taxon>Pseudomonadota</taxon>
        <taxon>Gammaproteobacteria</taxon>
        <taxon>Thiotrichales</taxon>
        <taxon>Piscirickettsiaceae</taxon>
        <taxon>Thiomicrorhabdus</taxon>
    </lineage>
</organism>
<comment type="caution">
    <text evidence="2">The sequence shown here is derived from an EMBL/GenBank/DDBJ whole genome shotgun (WGS) entry which is preliminary data.</text>
</comment>
<protein>
    <submittedName>
        <fullName evidence="2">Uncharacterized protein</fullName>
    </submittedName>
</protein>
<sequence length="160" mass="18280">MKKIATLIGIAVLTSATTLAIAGGDFCQKKFDGQGPQHSQMQNKSHHCEMSQKYSGMHAERHFKGHGKMCGYQGKHAMMDKNSSPEKRQALMQLKVENKIERMTKRLDLTAEQQKQVREILQDNQQQMLKLRQQQRDAIHKILTEEQQAKKAQFAHGPRA</sequence>
<evidence type="ECO:0000313" key="2">
    <source>
        <dbReference type="EMBL" id="MBO1928107.1"/>
    </source>
</evidence>
<evidence type="ECO:0000313" key="3">
    <source>
        <dbReference type="Proteomes" id="UP000664835"/>
    </source>
</evidence>
<gene>
    <name evidence="2" type="ORF">J3998_11015</name>
</gene>
<reference evidence="2 3" key="1">
    <citation type="submission" date="2021-03" db="EMBL/GenBank/DDBJ databases">
        <title>Thiomicrorhabdus sp.nov.,novel sulfur-oxidizing bacteria isolated from coastal sediment.</title>
        <authorList>
            <person name="Liu X."/>
        </authorList>
    </citation>
    <scope>NUCLEOTIDE SEQUENCE [LARGE SCALE GENOMIC DNA]</scope>
    <source>
        <strain evidence="2 3">6S2-11</strain>
    </source>
</reference>
<accession>A0ABS3Q700</accession>
<feature type="chain" id="PRO_5045953058" evidence="1">
    <location>
        <begin position="23"/>
        <end position="160"/>
    </location>
</feature>
<keyword evidence="1" id="KW-0732">Signal</keyword>
<dbReference type="Gene3D" id="1.20.120.1490">
    <property type="match status" value="1"/>
</dbReference>
<dbReference type="EMBL" id="JAGETV010000026">
    <property type="protein sequence ID" value="MBO1928107.1"/>
    <property type="molecule type" value="Genomic_DNA"/>
</dbReference>
<keyword evidence="3" id="KW-1185">Reference proteome</keyword>
<feature type="signal peptide" evidence="1">
    <location>
        <begin position="1"/>
        <end position="22"/>
    </location>
</feature>
<dbReference type="Proteomes" id="UP000664835">
    <property type="component" value="Unassembled WGS sequence"/>
</dbReference>
<proteinExistence type="predicted"/>